<gene>
    <name evidence="3" type="ORF">DL762_007636</name>
</gene>
<keyword evidence="4" id="KW-1185">Reference proteome</keyword>
<accession>A0ABY0GZF2</accession>
<evidence type="ECO:0000256" key="1">
    <source>
        <dbReference type="SAM" id="MobiDB-lite"/>
    </source>
</evidence>
<dbReference type="Proteomes" id="UP000294003">
    <property type="component" value="Unassembled WGS sequence"/>
</dbReference>
<feature type="region of interest" description="Disordered" evidence="1">
    <location>
        <begin position="396"/>
        <end position="490"/>
    </location>
</feature>
<dbReference type="PANTHER" id="PTHR28051:SF1">
    <property type="entry name" value="PROTEIN MTL1-RELATED"/>
    <property type="match status" value="1"/>
</dbReference>
<comment type="caution">
    <text evidence="3">The sequence shown here is derived from an EMBL/GenBank/DDBJ whole genome shotgun (WGS) entry which is preliminary data.</text>
</comment>
<feature type="region of interest" description="Disordered" evidence="1">
    <location>
        <begin position="59"/>
        <end position="87"/>
    </location>
</feature>
<organism evidence="3 4">
    <name type="scientific">Monosporascus cannonballus</name>
    <dbReference type="NCBI Taxonomy" id="155416"/>
    <lineage>
        <taxon>Eukaryota</taxon>
        <taxon>Fungi</taxon>
        <taxon>Dikarya</taxon>
        <taxon>Ascomycota</taxon>
        <taxon>Pezizomycotina</taxon>
        <taxon>Sordariomycetes</taxon>
        <taxon>Xylariomycetidae</taxon>
        <taxon>Xylariales</taxon>
        <taxon>Xylariales incertae sedis</taxon>
        <taxon>Monosporascus</taxon>
    </lineage>
</organism>
<proteinExistence type="predicted"/>
<dbReference type="InterPro" id="IPR013860">
    <property type="entry name" value="AreA_GATA"/>
</dbReference>
<name>A0ABY0GZF2_9PEZI</name>
<feature type="region of interest" description="Disordered" evidence="1">
    <location>
        <begin position="1"/>
        <end position="35"/>
    </location>
</feature>
<evidence type="ECO:0000313" key="3">
    <source>
        <dbReference type="EMBL" id="RYO80443.1"/>
    </source>
</evidence>
<feature type="compositionally biased region" description="Low complexity" evidence="1">
    <location>
        <begin position="129"/>
        <end position="144"/>
    </location>
</feature>
<dbReference type="Pfam" id="PF08550">
    <property type="entry name" value="GATA_AreA"/>
    <property type="match status" value="1"/>
</dbReference>
<evidence type="ECO:0000313" key="4">
    <source>
        <dbReference type="Proteomes" id="UP000294003"/>
    </source>
</evidence>
<feature type="region of interest" description="Disordered" evidence="1">
    <location>
        <begin position="507"/>
        <end position="537"/>
    </location>
</feature>
<evidence type="ECO:0000259" key="2">
    <source>
        <dbReference type="Pfam" id="PF08550"/>
    </source>
</evidence>
<sequence length="584" mass="65016">MAVVLSAEDNGPFSSSPGLRRSHSQSKFNSEQSMNFHASASNSRLDDIYHDAYHEPFHFVPESSPCSTPPSPPTVHADSVDQSYSSTPVTNLSFDSQCEDDVHSKSGDHVVVSGIHDRSYFGPLEDLEPPLSSSTSNSYTVSPSEDVSVATSHPESPELIEHAEDDTAVKQQPTQHVDYLSHNWREEDIWASWRYIVSKRGEYSNGPRLENASWRTWMKAKYNLGTVSPETLNWLKDCDVTWLYGPLQTHNSRLSRNSTGRNSSGLSKHGSFAHKKPILKKRSMSEVMLQRSLSSSSLLRQATAAIQAQQKDRKMRGGRPSLHRASTVDYVAFPFFPRRRSSENTVDVSSASTSCVESPASERKHIHFDEQVKQCIAVDVKGDDDDDEDEVDHARWMYGNDSDSDDGVMMKPTRSTKKPVVRKKPQPNLNAESKTIAMLPSTTLKYRVDSPEPTESAMKHSSSFHRGPALSPSPSQETLRPSRPSGSLYYDEDDEGVLVMEMDNSTLVSNPIDSPRFRQTSSQMSASQSNPAAQPEGLRRTESGMLMPVDVAEAQPYQGLVGRVVDTVNTARDIVHVIWNVGWR</sequence>
<dbReference type="InterPro" id="IPR052292">
    <property type="entry name" value="Glucose_repression_reg"/>
</dbReference>
<feature type="region of interest" description="Disordered" evidence="1">
    <location>
        <begin position="126"/>
        <end position="155"/>
    </location>
</feature>
<feature type="compositionally biased region" description="Basic residues" evidence="1">
    <location>
        <begin position="414"/>
        <end position="425"/>
    </location>
</feature>
<reference evidence="3 4" key="1">
    <citation type="submission" date="2018-06" db="EMBL/GenBank/DDBJ databases">
        <title>Complete Genomes of Monosporascus.</title>
        <authorList>
            <person name="Robinson A.J."/>
            <person name="Natvig D.O."/>
        </authorList>
    </citation>
    <scope>NUCLEOTIDE SEQUENCE [LARGE SCALE GENOMIC DNA]</scope>
    <source>
        <strain evidence="3 4">CBS 609.92</strain>
    </source>
</reference>
<feature type="compositionally biased region" description="Polar residues" evidence="1">
    <location>
        <begin position="25"/>
        <end position="35"/>
    </location>
</feature>
<dbReference type="PANTHER" id="PTHR28051">
    <property type="entry name" value="PROTEIN MTL1-RELATED"/>
    <property type="match status" value="1"/>
</dbReference>
<protein>
    <recommendedName>
        <fullName evidence="2">Nitrogen regulatory protein areA GATA-like domain-containing protein</fullName>
    </recommendedName>
</protein>
<feature type="compositionally biased region" description="Polar residues" evidence="1">
    <location>
        <begin position="507"/>
        <end position="532"/>
    </location>
</feature>
<dbReference type="EMBL" id="QJNS01000289">
    <property type="protein sequence ID" value="RYO80443.1"/>
    <property type="molecule type" value="Genomic_DNA"/>
</dbReference>
<feature type="domain" description="Nitrogen regulatory protein areA GATA-like" evidence="2">
    <location>
        <begin position="192"/>
        <end position="219"/>
    </location>
</feature>